<gene>
    <name evidence="6" type="primary">Contig6042.g6465</name>
    <name evidence="6" type="ORF">STYLEM_8890</name>
</gene>
<dbReference type="SMART" id="SM00054">
    <property type="entry name" value="EFh"/>
    <property type="match status" value="7"/>
</dbReference>
<keyword evidence="3" id="KW-0106">Calcium</keyword>
<dbReference type="OrthoDB" id="425778at2759"/>
<evidence type="ECO:0000256" key="4">
    <source>
        <dbReference type="SAM" id="MobiDB-lite"/>
    </source>
</evidence>
<evidence type="ECO:0000256" key="2">
    <source>
        <dbReference type="ARBA" id="ARBA00022737"/>
    </source>
</evidence>
<evidence type="ECO:0000256" key="3">
    <source>
        <dbReference type="ARBA" id="ARBA00022837"/>
    </source>
</evidence>
<dbReference type="GO" id="GO:0005509">
    <property type="term" value="F:calcium ion binding"/>
    <property type="evidence" value="ECO:0007669"/>
    <property type="project" value="InterPro"/>
</dbReference>
<dbReference type="PANTHER" id="PTHR34524:SF6">
    <property type="entry name" value="CALCYPHOSINE LIKE"/>
    <property type="match status" value="1"/>
</dbReference>
<protein>
    <submittedName>
        <fullName evidence="6">Ef hand family protein</fullName>
    </submittedName>
</protein>
<sequence>MSLLENFQKQLRNRLQLKAQKNQSEENVLFKTFKFYDIQNRGEIQQADFMRAMDKIGLQVFTEDVNKICSQQLQELIHVFNAFDSRGTGLIDYKEFSTIVCRSTQFSEAGSSYLESQTSMSQSQGRFSGQRNQSQINFSTQKTLMEPVQDLLKRFKDLIQARGVRGLIGLQKILKKVDNEGKGRISLQQFKKALFDFRLENLQDQELEKLFNLYDRKRLSLVNVKDVINSLRDEMNDYRKELVERVFIILDRDDDGMIDIKDIRQNYNPKRHPDVMQGKRSQETILSEFIESFEENHILITGASTSRIPQINFDEFMEYYTNLGTMIDSDEYFSIMISNVWNISGGSQSMVQFNSADYSGYGSSNKLGSGGLNDQQLQSNNSQQRSVYHHMKEGENERINADTQSVYSYNQQVPRGGKTSNENPLVSAQTNKYYQRQEDEINQRNADRQQMNQNLQDKKNYSPMSQAPSMRSERSVASSVFHTEKIQLAKYQTILVERFRSSIATKGIKGLIALRDKFRDQDSSNNGTLSFQCFNKVIKDMRFDVPEIDIKNAFKAFDINGEGQVFYDEFVKVLIGPMNKYRTSYVEKAFDKLDINQQGLVDIDYIFQKYDGAKHPDYRLGKATKKEIEDEFEQTFETHHQVVQGYQALEKISKLEFIEYYAHVSALIESDSQFANLVSSVWSLDYRDNPDILPFAGSKQKVLTVDPKQRYYQDNFKAKYGNQGSGNAPYGTFDDTQSSTSSWVTTNQRQYNN</sequence>
<dbReference type="PANTHER" id="PTHR34524">
    <property type="entry name" value="CALCYPHOSIN"/>
    <property type="match status" value="1"/>
</dbReference>
<dbReference type="InterPro" id="IPR051581">
    <property type="entry name" value="Ca-bind"/>
</dbReference>
<feature type="compositionally biased region" description="Low complexity" evidence="4">
    <location>
        <begin position="367"/>
        <end position="384"/>
    </location>
</feature>
<dbReference type="Proteomes" id="UP000039865">
    <property type="component" value="Unassembled WGS sequence"/>
</dbReference>
<keyword evidence="1" id="KW-0479">Metal-binding</keyword>
<proteinExistence type="predicted"/>
<evidence type="ECO:0000256" key="1">
    <source>
        <dbReference type="ARBA" id="ARBA00022723"/>
    </source>
</evidence>
<dbReference type="Pfam" id="PF13499">
    <property type="entry name" value="EF-hand_7"/>
    <property type="match status" value="1"/>
</dbReference>
<dbReference type="InterPro" id="IPR018247">
    <property type="entry name" value="EF_Hand_1_Ca_BS"/>
</dbReference>
<keyword evidence="7" id="KW-1185">Reference proteome</keyword>
<dbReference type="InterPro" id="IPR002048">
    <property type="entry name" value="EF_hand_dom"/>
</dbReference>
<feature type="domain" description="EF-hand" evidence="5">
    <location>
        <begin position="165"/>
        <end position="200"/>
    </location>
</feature>
<feature type="region of interest" description="Disordered" evidence="4">
    <location>
        <begin position="367"/>
        <end position="390"/>
    </location>
</feature>
<dbReference type="InParanoid" id="A0A078AGC9"/>
<organism evidence="6 7">
    <name type="scientific">Stylonychia lemnae</name>
    <name type="common">Ciliate</name>
    <dbReference type="NCBI Taxonomy" id="5949"/>
    <lineage>
        <taxon>Eukaryota</taxon>
        <taxon>Sar</taxon>
        <taxon>Alveolata</taxon>
        <taxon>Ciliophora</taxon>
        <taxon>Intramacronucleata</taxon>
        <taxon>Spirotrichea</taxon>
        <taxon>Stichotrichia</taxon>
        <taxon>Sporadotrichida</taxon>
        <taxon>Oxytrichidae</taxon>
        <taxon>Stylonychinae</taxon>
        <taxon>Stylonychia</taxon>
    </lineage>
</organism>
<dbReference type="PROSITE" id="PS00018">
    <property type="entry name" value="EF_HAND_1"/>
    <property type="match status" value="1"/>
</dbReference>
<dbReference type="PROSITE" id="PS50222">
    <property type="entry name" value="EF_HAND_2"/>
    <property type="match status" value="5"/>
</dbReference>
<evidence type="ECO:0000259" key="5">
    <source>
        <dbReference type="PROSITE" id="PS50222"/>
    </source>
</evidence>
<name>A0A078AGC9_STYLE</name>
<keyword evidence="2" id="KW-0677">Repeat</keyword>
<dbReference type="EMBL" id="CCKQ01008443">
    <property type="protein sequence ID" value="CDW79898.1"/>
    <property type="molecule type" value="Genomic_DNA"/>
</dbReference>
<dbReference type="InterPro" id="IPR011992">
    <property type="entry name" value="EF-hand-dom_pair"/>
</dbReference>
<feature type="domain" description="EF-hand" evidence="5">
    <location>
        <begin position="71"/>
        <end position="106"/>
    </location>
</feature>
<dbReference type="Gene3D" id="1.10.238.10">
    <property type="entry name" value="EF-hand"/>
    <property type="match status" value="5"/>
</dbReference>
<feature type="region of interest" description="Disordered" evidence="4">
    <location>
        <begin position="718"/>
        <end position="753"/>
    </location>
</feature>
<feature type="domain" description="EF-hand" evidence="5">
    <location>
        <begin position="545"/>
        <end position="580"/>
    </location>
</feature>
<dbReference type="CDD" id="cd00051">
    <property type="entry name" value="EFh"/>
    <property type="match status" value="1"/>
</dbReference>
<evidence type="ECO:0000313" key="7">
    <source>
        <dbReference type="Proteomes" id="UP000039865"/>
    </source>
</evidence>
<reference evidence="6 7" key="1">
    <citation type="submission" date="2014-06" db="EMBL/GenBank/DDBJ databases">
        <authorList>
            <person name="Swart Estienne"/>
        </authorList>
    </citation>
    <scope>NUCLEOTIDE SEQUENCE [LARGE SCALE GENOMIC DNA]</scope>
    <source>
        <strain evidence="6 7">130c</strain>
    </source>
</reference>
<feature type="domain" description="EF-hand" evidence="5">
    <location>
        <begin position="238"/>
        <end position="273"/>
    </location>
</feature>
<dbReference type="SUPFAM" id="SSF47473">
    <property type="entry name" value="EF-hand"/>
    <property type="match status" value="3"/>
</dbReference>
<accession>A0A078AGC9</accession>
<dbReference type="AlphaFoldDB" id="A0A078AGC9"/>
<feature type="compositionally biased region" description="Polar residues" evidence="4">
    <location>
        <begin position="734"/>
        <end position="753"/>
    </location>
</feature>
<feature type="domain" description="EF-hand" evidence="5">
    <location>
        <begin position="24"/>
        <end position="59"/>
    </location>
</feature>
<evidence type="ECO:0000313" key="6">
    <source>
        <dbReference type="EMBL" id="CDW79898.1"/>
    </source>
</evidence>